<dbReference type="EMBL" id="FUXM01000002">
    <property type="protein sequence ID" value="SJZ58670.1"/>
    <property type="molecule type" value="Genomic_DNA"/>
</dbReference>
<dbReference type="EC" id="2.7.3.9" evidence="6 17"/>
<feature type="active site" description="Tele-phosphohistidine intermediate" evidence="18">
    <location>
        <position position="214"/>
    </location>
</feature>
<keyword evidence="8 17" id="KW-0813">Transport</keyword>
<dbReference type="InterPro" id="IPR040442">
    <property type="entry name" value="Pyrv_kinase-like_dom_sf"/>
</dbReference>
<dbReference type="InterPro" id="IPR050499">
    <property type="entry name" value="PEP-utilizing_PTS_enzyme"/>
</dbReference>
<comment type="function">
    <text evidence="3 17">General (non sugar-specific) component of the phosphoenolpyruvate-dependent sugar phosphotransferase system (sugar PTS). This major carbohydrate active-transport system catalyzes the phosphorylation of incoming sugar substrates concomitantly with their translocation across the cell membrane. Enzyme I transfers the phosphoryl group from phosphoenolpyruvate (PEP) to the phosphoryl carrier protein (HPr).</text>
</comment>
<keyword evidence="25" id="KW-0670">Pyruvate</keyword>
<dbReference type="AlphaFoldDB" id="A0A1T4LV99"/>
<dbReference type="PROSITE" id="PS00370">
    <property type="entry name" value="PEP_ENZYMES_PHOS_SITE"/>
    <property type="match status" value="1"/>
</dbReference>
<dbReference type="InterPro" id="IPR036637">
    <property type="entry name" value="Phosphohistidine_dom_sf"/>
</dbReference>
<dbReference type="SUPFAM" id="SSF51621">
    <property type="entry name" value="Phosphoenolpyruvate/pyruvate domain"/>
    <property type="match status" value="1"/>
</dbReference>
<dbReference type="InterPro" id="IPR000121">
    <property type="entry name" value="PEP_util_C"/>
</dbReference>
<evidence type="ECO:0000256" key="13">
    <source>
        <dbReference type="ARBA" id="ARBA00022723"/>
    </source>
</evidence>
<evidence type="ECO:0000256" key="5">
    <source>
        <dbReference type="ARBA" id="ARBA00007837"/>
    </source>
</evidence>
<evidence type="ECO:0000259" key="22">
    <source>
        <dbReference type="Pfam" id="PF00391"/>
    </source>
</evidence>
<dbReference type="InterPro" id="IPR008731">
    <property type="entry name" value="PTS_EIN"/>
</dbReference>
<dbReference type="SUPFAM" id="SSF52009">
    <property type="entry name" value="Phosphohistidine domain"/>
    <property type="match status" value="1"/>
</dbReference>
<sequence length="601" mass="66824">MGLRAPFFLPREKSIIEVNVGKGMDIMWKGIGASPGIAIGQVQWLIAWEVGVNKEKISSQQVNEHLERFEHALLQAESELNQLREKTARELGYQEARIFDAHLFLLKDPLLIDAIKENITVKLLPVSAAIIDAVEVFASFFATNPDPYLQERASDIRDVGKRLVRIVTGQPETRLELVEPKIVFAHDLTPSDTAQLNKANVLAFVTEVGGKTSHSAIMARALEIPAVVGVGNDLRKIANGTTVIVDGFKGLIICNPSARIQEYYKKRQRLYEQQLRELDRLRDLPAETLDGHAIHLVANIGTPRDTESAKRYGASGIGLFRTEFLYMDRDDMPGEEEQFRAYVEVVKAFNNQPVTIRTLDIGGDKYLPYLKLPAEANPFLGWRALRLCLDTPELFLPQLRAIWRASAFGKVRVMFPMVSSIDELRAAKQFLVQAREQTIAAGHPIGEIEVGIMVETPAAAILTDILAPEVDFFSIGTNDLTQYTIAVDRTNAQVSHLYESLNPAVLRLIKTVVDLAHHHHKWVAVCGELGGDLLAAPILLGLGVDELSMNPASLLKIKGLLRQLTFTHCQRLANKALACSTADEITNLAKKELRAIKTMFR</sequence>
<dbReference type="InterPro" id="IPR006318">
    <property type="entry name" value="PTS_EI-like"/>
</dbReference>
<feature type="domain" description="PEP-utilising enzyme mobile" evidence="22">
    <location>
        <begin position="179"/>
        <end position="250"/>
    </location>
</feature>
<dbReference type="NCBIfam" id="TIGR01417">
    <property type="entry name" value="PTS_I_fam"/>
    <property type="match status" value="1"/>
</dbReference>
<feature type="binding site" evidence="19">
    <location>
        <begin position="478"/>
        <end position="479"/>
    </location>
    <ligand>
        <name>phosphoenolpyruvate</name>
        <dbReference type="ChEBI" id="CHEBI:58702"/>
    </ligand>
</feature>
<reference evidence="26" key="1">
    <citation type="submission" date="2017-02" db="EMBL/GenBank/DDBJ databases">
        <authorList>
            <person name="Varghese N."/>
            <person name="Submissions S."/>
        </authorList>
    </citation>
    <scope>NUCLEOTIDE SEQUENCE [LARGE SCALE GENOMIC DNA]</scope>
    <source>
        <strain evidence="26">DSM 16521</strain>
    </source>
</reference>
<evidence type="ECO:0000256" key="21">
    <source>
        <dbReference type="SAM" id="Coils"/>
    </source>
</evidence>
<keyword evidence="9 17" id="KW-0963">Cytoplasm</keyword>
<comment type="cofactor">
    <cofactor evidence="2 17 20">
        <name>Mg(2+)</name>
        <dbReference type="ChEBI" id="CHEBI:18420"/>
    </cofactor>
</comment>
<evidence type="ECO:0000256" key="4">
    <source>
        <dbReference type="ARBA" id="ARBA00004496"/>
    </source>
</evidence>
<evidence type="ECO:0000256" key="20">
    <source>
        <dbReference type="PIRSR" id="PIRSR000732-3"/>
    </source>
</evidence>
<dbReference type="Pfam" id="PF05524">
    <property type="entry name" value="PEP-utilisers_N"/>
    <property type="match status" value="1"/>
</dbReference>
<accession>A0A1T4LV99</accession>
<comment type="catalytic activity">
    <reaction evidence="1 17">
        <text>L-histidyl-[protein] + phosphoenolpyruvate = N(pros)-phospho-L-histidyl-[protein] + pyruvate</text>
        <dbReference type="Rhea" id="RHEA:23880"/>
        <dbReference type="Rhea" id="RHEA-COMP:9745"/>
        <dbReference type="Rhea" id="RHEA-COMP:9746"/>
        <dbReference type="ChEBI" id="CHEBI:15361"/>
        <dbReference type="ChEBI" id="CHEBI:29979"/>
        <dbReference type="ChEBI" id="CHEBI:58702"/>
        <dbReference type="ChEBI" id="CHEBI:64837"/>
        <dbReference type="EC" id="2.7.3.9"/>
    </reaction>
</comment>
<dbReference type="GO" id="GO:0005737">
    <property type="term" value="C:cytoplasm"/>
    <property type="evidence" value="ECO:0007669"/>
    <property type="project" value="UniProtKB-SubCell"/>
</dbReference>
<dbReference type="GO" id="GO:0016301">
    <property type="term" value="F:kinase activity"/>
    <property type="evidence" value="ECO:0007669"/>
    <property type="project" value="UniProtKB-KW"/>
</dbReference>
<dbReference type="GO" id="GO:0008965">
    <property type="term" value="F:phosphoenolpyruvate-protein phosphotransferase activity"/>
    <property type="evidence" value="ECO:0007669"/>
    <property type="project" value="UniProtKB-EC"/>
</dbReference>
<keyword evidence="11 17" id="KW-0808">Transferase</keyword>
<feature type="binding site" evidence="20">
    <location>
        <position position="479"/>
    </location>
    <ligand>
        <name>Mg(2+)</name>
        <dbReference type="ChEBI" id="CHEBI:18420"/>
    </ligand>
</feature>
<dbReference type="PRINTS" id="PR01736">
    <property type="entry name" value="PHPHTRNFRASE"/>
</dbReference>
<evidence type="ECO:0000256" key="6">
    <source>
        <dbReference type="ARBA" id="ARBA00012232"/>
    </source>
</evidence>
<evidence type="ECO:0000256" key="18">
    <source>
        <dbReference type="PIRSR" id="PIRSR000732-1"/>
    </source>
</evidence>
<dbReference type="PANTHER" id="PTHR46244">
    <property type="entry name" value="PHOSPHOENOLPYRUVATE-PROTEIN PHOSPHOTRANSFERASE"/>
    <property type="match status" value="1"/>
</dbReference>
<feature type="active site" description="Proton donor" evidence="18">
    <location>
        <position position="526"/>
    </location>
</feature>
<dbReference type="Gene3D" id="3.50.30.10">
    <property type="entry name" value="Phosphohistidine domain"/>
    <property type="match status" value="1"/>
</dbReference>
<organism evidence="25 26">
    <name type="scientific">Carboxydocella sporoproducens DSM 16521</name>
    <dbReference type="NCBI Taxonomy" id="1121270"/>
    <lineage>
        <taxon>Bacteria</taxon>
        <taxon>Bacillati</taxon>
        <taxon>Bacillota</taxon>
        <taxon>Clostridia</taxon>
        <taxon>Eubacteriales</taxon>
        <taxon>Clostridiales Family XVI. Incertae Sedis</taxon>
        <taxon>Carboxydocella</taxon>
    </lineage>
</organism>
<keyword evidence="10 17" id="KW-0762">Sugar transport</keyword>
<evidence type="ECO:0000259" key="24">
    <source>
        <dbReference type="Pfam" id="PF05524"/>
    </source>
</evidence>
<proteinExistence type="inferred from homology"/>
<dbReference type="InterPro" id="IPR036618">
    <property type="entry name" value="PtsI_HPr-bd_sf"/>
</dbReference>
<keyword evidence="14 17" id="KW-0418">Kinase</keyword>
<evidence type="ECO:0000256" key="19">
    <source>
        <dbReference type="PIRSR" id="PIRSR000732-2"/>
    </source>
</evidence>
<evidence type="ECO:0000313" key="25">
    <source>
        <dbReference type="EMBL" id="SJZ58670.1"/>
    </source>
</evidence>
<evidence type="ECO:0000256" key="7">
    <source>
        <dbReference type="ARBA" id="ARBA00016544"/>
    </source>
</evidence>
<evidence type="ECO:0000259" key="23">
    <source>
        <dbReference type="Pfam" id="PF02896"/>
    </source>
</evidence>
<dbReference type="Gene3D" id="3.20.20.60">
    <property type="entry name" value="Phosphoenolpyruvate-binding domains"/>
    <property type="match status" value="1"/>
</dbReference>
<feature type="domain" description="Phosphotransferase system enzyme I N-terminal" evidence="24">
    <location>
        <begin position="29"/>
        <end position="152"/>
    </location>
</feature>
<evidence type="ECO:0000256" key="16">
    <source>
        <dbReference type="ARBA" id="ARBA00033235"/>
    </source>
</evidence>
<evidence type="ECO:0000256" key="1">
    <source>
        <dbReference type="ARBA" id="ARBA00000683"/>
    </source>
</evidence>
<evidence type="ECO:0000313" key="26">
    <source>
        <dbReference type="Proteomes" id="UP000189933"/>
    </source>
</evidence>
<evidence type="ECO:0000256" key="8">
    <source>
        <dbReference type="ARBA" id="ARBA00022448"/>
    </source>
</evidence>
<dbReference type="PROSITE" id="PS00742">
    <property type="entry name" value="PEP_ENZYMES_2"/>
    <property type="match status" value="1"/>
</dbReference>
<feature type="binding site" evidence="19">
    <location>
        <position position="321"/>
    </location>
    <ligand>
        <name>phosphoenolpyruvate</name>
        <dbReference type="ChEBI" id="CHEBI:58702"/>
    </ligand>
</feature>
<dbReference type="Gene3D" id="1.10.274.10">
    <property type="entry name" value="PtsI, HPr-binding domain"/>
    <property type="match status" value="1"/>
</dbReference>
<evidence type="ECO:0000256" key="9">
    <source>
        <dbReference type="ARBA" id="ARBA00022490"/>
    </source>
</evidence>
<keyword evidence="12 17" id="KW-0598">Phosphotransferase system</keyword>
<dbReference type="PANTHER" id="PTHR46244:SF3">
    <property type="entry name" value="PHOSPHOENOLPYRUVATE-PROTEIN PHOSPHOTRANSFERASE"/>
    <property type="match status" value="1"/>
</dbReference>
<evidence type="ECO:0000256" key="17">
    <source>
        <dbReference type="PIRNR" id="PIRNR000732"/>
    </source>
</evidence>
<dbReference type="PIRSF" id="PIRSF000732">
    <property type="entry name" value="PTS_enzyme_I"/>
    <property type="match status" value="1"/>
</dbReference>
<dbReference type="InterPro" id="IPR024692">
    <property type="entry name" value="PTS_EI"/>
</dbReference>
<feature type="binding site" evidence="19">
    <location>
        <position position="357"/>
    </location>
    <ligand>
        <name>phosphoenolpyruvate</name>
        <dbReference type="ChEBI" id="CHEBI:58702"/>
    </ligand>
</feature>
<keyword evidence="21" id="KW-0175">Coiled coil</keyword>
<feature type="domain" description="PEP-utilising enzyme C-terminal" evidence="23">
    <location>
        <begin position="277"/>
        <end position="564"/>
    </location>
</feature>
<feature type="binding site" evidence="20">
    <location>
        <position position="455"/>
    </location>
    <ligand>
        <name>Mg(2+)</name>
        <dbReference type="ChEBI" id="CHEBI:18420"/>
    </ligand>
</feature>
<dbReference type="Proteomes" id="UP000189933">
    <property type="component" value="Unassembled WGS sequence"/>
</dbReference>
<evidence type="ECO:0000256" key="14">
    <source>
        <dbReference type="ARBA" id="ARBA00022777"/>
    </source>
</evidence>
<dbReference type="InterPro" id="IPR018274">
    <property type="entry name" value="PEP_util_AS"/>
</dbReference>
<dbReference type="InterPro" id="IPR023151">
    <property type="entry name" value="PEP_util_CS"/>
</dbReference>
<keyword evidence="26" id="KW-1185">Reference proteome</keyword>
<dbReference type="GO" id="GO:0009401">
    <property type="term" value="P:phosphoenolpyruvate-dependent sugar phosphotransferase system"/>
    <property type="evidence" value="ECO:0007669"/>
    <property type="project" value="UniProtKB-KW"/>
</dbReference>
<dbReference type="Pfam" id="PF02896">
    <property type="entry name" value="PEP-utilizers_C"/>
    <property type="match status" value="1"/>
</dbReference>
<name>A0A1T4LV99_9FIRM</name>
<comment type="subcellular location">
    <subcellularLocation>
        <location evidence="4 17">Cytoplasm</location>
    </subcellularLocation>
</comment>
<evidence type="ECO:0000256" key="11">
    <source>
        <dbReference type="ARBA" id="ARBA00022679"/>
    </source>
</evidence>
<keyword evidence="13 17" id="KW-0479">Metal-binding</keyword>
<keyword evidence="15 17" id="KW-0460">Magnesium</keyword>
<dbReference type="Pfam" id="PF00391">
    <property type="entry name" value="PEP-utilizers"/>
    <property type="match status" value="1"/>
</dbReference>
<evidence type="ECO:0000256" key="3">
    <source>
        <dbReference type="ARBA" id="ARBA00002728"/>
    </source>
</evidence>
<protein>
    <recommendedName>
        <fullName evidence="7 17">Phosphoenolpyruvate-protein phosphotransferase</fullName>
        <ecNumber evidence="6 17">2.7.3.9</ecNumber>
    </recommendedName>
    <alternativeName>
        <fullName evidence="16 17">Phosphotransferase system, enzyme I</fullName>
    </alternativeName>
</protein>
<feature type="coiled-coil region" evidence="21">
    <location>
        <begin position="59"/>
        <end position="86"/>
    </location>
</feature>
<evidence type="ECO:0000256" key="2">
    <source>
        <dbReference type="ARBA" id="ARBA00001946"/>
    </source>
</evidence>
<feature type="binding site" evidence="19">
    <location>
        <position position="489"/>
    </location>
    <ligand>
        <name>phosphoenolpyruvate</name>
        <dbReference type="ChEBI" id="CHEBI:58702"/>
    </ligand>
</feature>
<gene>
    <name evidence="25" type="ORF">SAMN02745885_00323</name>
</gene>
<evidence type="ECO:0000256" key="12">
    <source>
        <dbReference type="ARBA" id="ARBA00022683"/>
    </source>
</evidence>
<comment type="similarity">
    <text evidence="5 17">Belongs to the PEP-utilizing enzyme family.</text>
</comment>
<dbReference type="SUPFAM" id="SSF47831">
    <property type="entry name" value="Enzyme I of the PEP:sugar phosphotransferase system HPr-binding (sub)domain"/>
    <property type="match status" value="1"/>
</dbReference>
<dbReference type="InterPro" id="IPR008279">
    <property type="entry name" value="PEP-util_enz_mobile_dom"/>
</dbReference>
<dbReference type="GO" id="GO:0046872">
    <property type="term" value="F:metal ion binding"/>
    <property type="evidence" value="ECO:0007669"/>
    <property type="project" value="UniProtKB-KW"/>
</dbReference>
<dbReference type="InterPro" id="IPR015813">
    <property type="entry name" value="Pyrv/PenolPyrv_kinase-like_dom"/>
</dbReference>
<evidence type="ECO:0000256" key="10">
    <source>
        <dbReference type="ARBA" id="ARBA00022597"/>
    </source>
</evidence>
<evidence type="ECO:0000256" key="15">
    <source>
        <dbReference type="ARBA" id="ARBA00022842"/>
    </source>
</evidence>